<dbReference type="OrthoDB" id="61127at2"/>
<sequence length="286" mass="34537">MKKTQNNQIILTYQEEIKNKIKTFPELKDLIYGQDYHEEDLITIGNYLKAEKETSFGYQLILKKKPYIQIVYKETEKSVFYRFQNKLQKIHTLFNQSLDFLNLKQINIEILKRKIVQKYWNDFESEQTKPSLYLYGDFNTGKTFFFKLIMKYFLKEKQDFLFLFLPDLPRQFKPGWFDEELNHKMDCLRNIPYLFLDDLGAENLTVYFRDDIFYSLLNARQEKGLITFISSNLNPQQLLEHLKINNDNNQTMKAFRIINKLKKMCQFYNLDLTHNNLNQFPKGVLK</sequence>
<proteinExistence type="predicted"/>
<protein>
    <submittedName>
        <fullName evidence="1">Uncharacterized protein</fullName>
    </submittedName>
</protein>
<evidence type="ECO:0000313" key="1">
    <source>
        <dbReference type="EMBL" id="AYJ01495.1"/>
    </source>
</evidence>
<dbReference type="SUPFAM" id="SSF52540">
    <property type="entry name" value="P-loop containing nucleoside triphosphate hydrolases"/>
    <property type="match status" value="1"/>
</dbReference>
<accession>A0A660HNA2</accession>
<dbReference type="KEGG" id="pzi:CWO85_03260"/>
<reference evidence="1 2" key="1">
    <citation type="journal article" date="2018" name="BMC Genomics">
        <title>Comparative genome analysis of jujube witches'-broom Phytoplasma, an obligate pathogen that causes jujube witches'-broom disease.</title>
        <authorList>
            <person name="Wang J."/>
            <person name="Song L."/>
            <person name="Jiao Q."/>
            <person name="Yang S."/>
            <person name="Gao R."/>
            <person name="Lu X."/>
            <person name="Zhou G."/>
        </authorList>
    </citation>
    <scope>NUCLEOTIDE SEQUENCE [LARGE SCALE GENOMIC DNA]</scope>
    <source>
        <strain evidence="1">Jwb-nky</strain>
    </source>
</reference>
<dbReference type="PANTHER" id="PTHR30050">
    <property type="entry name" value="CHROMOSOMAL REPLICATION INITIATOR PROTEIN DNAA"/>
    <property type="match status" value="1"/>
</dbReference>
<dbReference type="AlphaFoldDB" id="A0A660HNA2"/>
<dbReference type="GO" id="GO:0006260">
    <property type="term" value="P:DNA replication"/>
    <property type="evidence" value="ECO:0007669"/>
    <property type="project" value="TreeGrafter"/>
</dbReference>
<dbReference type="EMBL" id="CP025121">
    <property type="protein sequence ID" value="AYJ01495.1"/>
    <property type="molecule type" value="Genomic_DNA"/>
</dbReference>
<name>A0A660HNA2_ZIZJU</name>
<dbReference type="PANTHER" id="PTHR30050:SF8">
    <property type="entry name" value="PRIMOSOMAL PROTEIN DNAI"/>
    <property type="match status" value="1"/>
</dbReference>
<dbReference type="Gene3D" id="3.40.50.300">
    <property type="entry name" value="P-loop containing nucleotide triphosphate hydrolases"/>
    <property type="match status" value="1"/>
</dbReference>
<evidence type="ECO:0000313" key="2">
    <source>
        <dbReference type="Proteomes" id="UP000272462"/>
    </source>
</evidence>
<keyword evidence="2" id="KW-1185">Reference proteome</keyword>
<dbReference type="InterPro" id="IPR027417">
    <property type="entry name" value="P-loop_NTPase"/>
</dbReference>
<organism evidence="1 2">
    <name type="scientific">Ziziphus jujuba witches'-broom phytoplasma</name>
    <dbReference type="NCBI Taxonomy" id="135727"/>
    <lineage>
        <taxon>Bacteria</taxon>
        <taxon>Bacillati</taxon>
        <taxon>Mycoplasmatota</taxon>
        <taxon>Mollicutes</taxon>
        <taxon>Acholeplasmatales</taxon>
        <taxon>Acholeplasmataceae</taxon>
        <taxon>Candidatus Phytoplasma</taxon>
        <taxon>16SrV (Elm yellows group)</taxon>
    </lineage>
</organism>
<dbReference type="Proteomes" id="UP000272462">
    <property type="component" value="Chromosome"/>
</dbReference>
<gene>
    <name evidence="1" type="ORF">CWO85_03260</name>
</gene>
<dbReference type="RefSeq" id="WP_121464192.1">
    <property type="nucleotide sequence ID" value="NZ_CP025121.1"/>
</dbReference>